<dbReference type="Proteomes" id="UP001595976">
    <property type="component" value="Unassembled WGS sequence"/>
</dbReference>
<proteinExistence type="predicted"/>
<dbReference type="InterPro" id="IPR006450">
    <property type="entry name" value="Phage_HK97_gp6-like"/>
</dbReference>
<comment type="caution">
    <text evidence="1">The sequence shown here is derived from an EMBL/GenBank/DDBJ whole genome shotgun (WGS) entry which is preliminary data.</text>
</comment>
<evidence type="ECO:0000313" key="1">
    <source>
        <dbReference type="EMBL" id="MFC5291408.1"/>
    </source>
</evidence>
<reference evidence="2" key="1">
    <citation type="journal article" date="2019" name="Int. J. Syst. Evol. Microbiol.">
        <title>The Global Catalogue of Microorganisms (GCM) 10K type strain sequencing project: providing services to taxonomists for standard genome sequencing and annotation.</title>
        <authorList>
            <consortium name="The Broad Institute Genomics Platform"/>
            <consortium name="The Broad Institute Genome Sequencing Center for Infectious Disease"/>
            <person name="Wu L."/>
            <person name="Ma J."/>
        </authorList>
    </citation>
    <scope>NUCLEOTIDE SEQUENCE [LARGE SCALE GENOMIC DNA]</scope>
    <source>
        <strain evidence="2">CGMCC 1.15643</strain>
    </source>
</reference>
<dbReference type="Gene3D" id="1.10.3230.30">
    <property type="entry name" value="Phage gp6-like head-tail connector protein"/>
    <property type="match status" value="1"/>
</dbReference>
<protein>
    <submittedName>
        <fullName evidence="1">Head-tail connector protein</fullName>
    </submittedName>
</protein>
<keyword evidence="2" id="KW-1185">Reference proteome</keyword>
<organism evidence="1 2">
    <name type="scientific">Bosea minatitlanensis</name>
    <dbReference type="NCBI Taxonomy" id="128782"/>
    <lineage>
        <taxon>Bacteria</taxon>
        <taxon>Pseudomonadati</taxon>
        <taxon>Pseudomonadota</taxon>
        <taxon>Alphaproteobacteria</taxon>
        <taxon>Hyphomicrobiales</taxon>
        <taxon>Boseaceae</taxon>
        <taxon>Bosea</taxon>
    </lineage>
</organism>
<evidence type="ECO:0000313" key="2">
    <source>
        <dbReference type="Proteomes" id="UP001595976"/>
    </source>
</evidence>
<dbReference type="EMBL" id="JBHSLI010000001">
    <property type="protein sequence ID" value="MFC5291408.1"/>
    <property type="molecule type" value="Genomic_DNA"/>
</dbReference>
<dbReference type="RefSeq" id="WP_375797035.1">
    <property type="nucleotide sequence ID" value="NZ_JAOAOS010000015.1"/>
</dbReference>
<accession>A0ABW0EY52</accession>
<gene>
    <name evidence="1" type="ORF">ACFPK2_00210</name>
</gene>
<dbReference type="CDD" id="cd08054">
    <property type="entry name" value="gp6"/>
    <property type="match status" value="1"/>
</dbReference>
<dbReference type="NCBIfam" id="TIGR01560">
    <property type="entry name" value="put_DNA_pack"/>
    <property type="match status" value="1"/>
</dbReference>
<name>A0ABW0EY52_9HYPH</name>
<sequence length="90" mass="10118">MVDAANAYVTALIAPDEDYVPPADVKQATLLIAAHWWERRETAIAEGLHDIPLNAANILVNQPSRHGSRQGRYRQQVRYPGRFRAVAGRR</sequence>